<evidence type="ECO:0000313" key="5">
    <source>
        <dbReference type="EMBL" id="KAL0260974.1"/>
    </source>
</evidence>
<organism evidence="5 6">
    <name type="scientific">Diplodia seriata</name>
    <dbReference type="NCBI Taxonomy" id="420778"/>
    <lineage>
        <taxon>Eukaryota</taxon>
        <taxon>Fungi</taxon>
        <taxon>Dikarya</taxon>
        <taxon>Ascomycota</taxon>
        <taxon>Pezizomycotina</taxon>
        <taxon>Dothideomycetes</taxon>
        <taxon>Dothideomycetes incertae sedis</taxon>
        <taxon>Botryosphaeriales</taxon>
        <taxon>Botryosphaeriaceae</taxon>
        <taxon>Diplodia</taxon>
    </lineage>
</organism>
<feature type="region of interest" description="Disordered" evidence="2">
    <location>
        <begin position="71"/>
        <end position="105"/>
    </location>
</feature>
<comment type="caution">
    <text evidence="5">The sequence shown here is derived from an EMBL/GenBank/DDBJ whole genome shotgun (WGS) entry which is preliminary data.</text>
</comment>
<feature type="region of interest" description="Disordered" evidence="2">
    <location>
        <begin position="334"/>
        <end position="354"/>
    </location>
</feature>
<accession>A0ABR3CK95</accession>
<evidence type="ECO:0000259" key="3">
    <source>
        <dbReference type="Pfam" id="PF24883"/>
    </source>
</evidence>
<evidence type="ECO:0008006" key="7">
    <source>
        <dbReference type="Google" id="ProtNLM"/>
    </source>
</evidence>
<dbReference type="Gene3D" id="3.40.50.300">
    <property type="entry name" value="P-loop containing nucleotide triphosphate hydrolases"/>
    <property type="match status" value="1"/>
</dbReference>
<feature type="compositionally biased region" description="Basic and acidic residues" evidence="2">
    <location>
        <begin position="71"/>
        <end position="81"/>
    </location>
</feature>
<name>A0ABR3CK95_9PEZI</name>
<keyword evidence="6" id="KW-1185">Reference proteome</keyword>
<evidence type="ECO:0000256" key="2">
    <source>
        <dbReference type="SAM" id="MobiDB-lite"/>
    </source>
</evidence>
<feature type="domain" description="Nephrocystin 3-like N-terminal" evidence="3">
    <location>
        <begin position="399"/>
        <end position="563"/>
    </location>
</feature>
<keyword evidence="1" id="KW-0677">Repeat</keyword>
<proteinExistence type="predicted"/>
<dbReference type="GeneID" id="92008751"/>
<feature type="compositionally biased region" description="Basic and acidic residues" evidence="2">
    <location>
        <begin position="93"/>
        <end position="105"/>
    </location>
</feature>
<evidence type="ECO:0000256" key="1">
    <source>
        <dbReference type="ARBA" id="ARBA00022737"/>
    </source>
</evidence>
<dbReference type="Pfam" id="PF24883">
    <property type="entry name" value="NPHP3_N"/>
    <property type="match status" value="1"/>
</dbReference>
<evidence type="ECO:0000259" key="4">
    <source>
        <dbReference type="Pfam" id="PF25053"/>
    </source>
</evidence>
<dbReference type="Proteomes" id="UP001430584">
    <property type="component" value="Unassembled WGS sequence"/>
</dbReference>
<dbReference type="RefSeq" id="XP_066634003.1">
    <property type="nucleotide sequence ID" value="XM_066776122.1"/>
</dbReference>
<dbReference type="SUPFAM" id="SSF52540">
    <property type="entry name" value="P-loop containing nucleoside triphosphate hydrolases"/>
    <property type="match status" value="1"/>
</dbReference>
<dbReference type="EMBL" id="JAJVCZ030000004">
    <property type="protein sequence ID" value="KAL0260974.1"/>
    <property type="molecule type" value="Genomic_DNA"/>
</dbReference>
<dbReference type="PANTHER" id="PTHR10039">
    <property type="entry name" value="AMELOGENIN"/>
    <property type="match status" value="1"/>
</dbReference>
<evidence type="ECO:0000313" key="6">
    <source>
        <dbReference type="Proteomes" id="UP001430584"/>
    </source>
</evidence>
<sequence length="1053" mass="120156">MADPLTALGVASNVVQFVASTNGLIGKPDGSYRTAEDDTLIRYPVLETITRSLVHLNDGIRFTVTRYREKEKEKEEVESRHQRVRQRLRAHSKPAEKPVETDEDRRARLHEDKLIEIEEHLSNLCSYCNNVAQELLGALSDLKSKSKDTEATWTTFRQALLTLWTEEDIDARTKVLQQCQDKLGQAVLESLQEFVHFNGITYQKFLDDLVARTEKDEKRFNERINELGGDENGQLQDPKKVDALKKQRDEVLEKHHFQKEILETFIQNGGGQEPTSFLTLLVATARKRRDEIVQRQVLEKLRFHDMRSRYQEISEAHKETFEWVFVGTDHVKSTDGADHGRSEFPVPLRAPPLEQRNSDVVPANKHLTTTDGGALKRGWWNTLLQRRYSDKNERSPDWDNYRKWLEENGSLYWIKGKPGAGKSTLMKLLHDDERLKRYLQTWSGDSELVIMGFFFWNSGEVMQMSKEGLLRALLYQAVEKRPHLIPELLPARWAYNTLFGPDDRHWTLLELERAFKSLVSDESRKYFIMIDGLDEYKGDPKLLTEFLLECGANDHHVKICVSSQPWDVFDTAFQSKPSLSLERLTEADIELYAREQLSGNDSFHKLQIEEPTKIDRLVHAIAQKADGSFLWVQIVTASLLEGFQEIHGIQELQVRLRQYPPGLEELFEVTWSRIKGDDFQQSSRIFRLIQAAGAPMSLLSIHYANEGPEKALEDDFKPLTSAELDAIAEHTRQQLHSLCGNMLDAPSFEEHGAWATVQYIHKSVEEFLEEEDTRDSIQSGSAESDEDIKLALCTGYLRSLKKTAPSPAPPFERFQQLATQCLKFSGMIEKENGKKNLAILTQLDRAATCLLGQQNPDQEQWRKRIQSCVPLVSNPHWTNACPQRTGSSTFFDFAFLAGFYSYVENALREGEQHQLSGLLAMAVKDERIDAKFVRLLLDHGARPNEHGGGAAYKTPWYLLLSSMSAGIEVQSNLSHEERVRLGGMAQLFLAHDADPFVTVRGSAAEDIVAKAVGSVDQELAGNVVAALEQSKKKNEHMKRKKSIIKKLKQFLKS</sequence>
<reference evidence="5 6" key="1">
    <citation type="submission" date="2024-02" db="EMBL/GenBank/DDBJ databases">
        <title>De novo assembly and annotation of 12 fungi associated with fruit tree decline syndrome in Ontario, Canada.</title>
        <authorList>
            <person name="Sulman M."/>
            <person name="Ellouze W."/>
            <person name="Ilyukhin E."/>
        </authorList>
    </citation>
    <scope>NUCLEOTIDE SEQUENCE [LARGE SCALE GENOMIC DNA]</scope>
    <source>
        <strain evidence="5 6">FDS-637</strain>
    </source>
</reference>
<dbReference type="Pfam" id="PF25053">
    <property type="entry name" value="DUF7791"/>
    <property type="match status" value="1"/>
</dbReference>
<gene>
    <name evidence="5" type="ORF">SLS55_004666</name>
</gene>
<dbReference type="InterPro" id="IPR056693">
    <property type="entry name" value="DUF7791"/>
</dbReference>
<dbReference type="PANTHER" id="PTHR10039:SF5">
    <property type="entry name" value="NACHT DOMAIN-CONTAINING PROTEIN"/>
    <property type="match status" value="1"/>
</dbReference>
<feature type="domain" description="DUF7791" evidence="4">
    <location>
        <begin position="680"/>
        <end position="806"/>
    </location>
</feature>
<dbReference type="InterPro" id="IPR027417">
    <property type="entry name" value="P-loop_NTPase"/>
</dbReference>
<protein>
    <recommendedName>
        <fullName evidence="7">NACHT domain-containing protein</fullName>
    </recommendedName>
</protein>
<dbReference type="InterPro" id="IPR056884">
    <property type="entry name" value="NPHP3-like_N"/>
</dbReference>
<feature type="compositionally biased region" description="Basic residues" evidence="2">
    <location>
        <begin position="82"/>
        <end position="92"/>
    </location>
</feature>